<evidence type="ECO:0000256" key="1">
    <source>
        <dbReference type="SAM" id="Coils"/>
    </source>
</evidence>
<keyword evidence="5" id="KW-1185">Reference proteome</keyword>
<gene>
    <name evidence="4" type="ORF">GCM10023235_06120</name>
</gene>
<feature type="coiled-coil region" evidence="1">
    <location>
        <begin position="75"/>
        <end position="106"/>
    </location>
</feature>
<keyword evidence="3" id="KW-0472">Membrane</keyword>
<evidence type="ECO:0000256" key="2">
    <source>
        <dbReference type="SAM" id="MobiDB-lite"/>
    </source>
</evidence>
<keyword evidence="1" id="KW-0175">Coiled coil</keyword>
<evidence type="ECO:0000313" key="4">
    <source>
        <dbReference type="EMBL" id="GAA4834357.1"/>
    </source>
</evidence>
<proteinExistence type="predicted"/>
<feature type="region of interest" description="Disordered" evidence="2">
    <location>
        <begin position="1"/>
        <end position="25"/>
    </location>
</feature>
<protein>
    <recommendedName>
        <fullName evidence="6">Cytochrome C oxidase subunit I</fullName>
    </recommendedName>
</protein>
<reference evidence="5" key="1">
    <citation type="journal article" date="2019" name="Int. J. Syst. Evol. Microbiol.">
        <title>The Global Catalogue of Microorganisms (GCM) 10K type strain sequencing project: providing services to taxonomists for standard genome sequencing and annotation.</title>
        <authorList>
            <consortium name="The Broad Institute Genomics Platform"/>
            <consortium name="The Broad Institute Genome Sequencing Center for Infectious Disease"/>
            <person name="Wu L."/>
            <person name="Ma J."/>
        </authorList>
    </citation>
    <scope>NUCLEOTIDE SEQUENCE [LARGE SCALE GENOMIC DNA]</scope>
    <source>
        <strain evidence="5">JCM 13006</strain>
    </source>
</reference>
<comment type="caution">
    <text evidence="4">The sequence shown here is derived from an EMBL/GenBank/DDBJ whole genome shotgun (WGS) entry which is preliminary data.</text>
</comment>
<evidence type="ECO:0008006" key="6">
    <source>
        <dbReference type="Google" id="ProtNLM"/>
    </source>
</evidence>
<dbReference type="Proteomes" id="UP001501752">
    <property type="component" value="Unassembled WGS sequence"/>
</dbReference>
<dbReference type="EMBL" id="BAABIS010000001">
    <property type="protein sequence ID" value="GAA4834357.1"/>
    <property type="molecule type" value="Genomic_DNA"/>
</dbReference>
<keyword evidence="3" id="KW-1133">Transmembrane helix</keyword>
<evidence type="ECO:0000313" key="5">
    <source>
        <dbReference type="Proteomes" id="UP001501752"/>
    </source>
</evidence>
<dbReference type="RefSeq" id="WP_345695183.1">
    <property type="nucleotide sequence ID" value="NZ_BAABIS010000001.1"/>
</dbReference>
<keyword evidence="3" id="KW-0812">Transmembrane</keyword>
<feature type="transmembrane region" description="Helical" evidence="3">
    <location>
        <begin position="107"/>
        <end position="129"/>
    </location>
</feature>
<accession>A0ABP9D882</accession>
<name>A0ABP9D882_9ACTN</name>
<evidence type="ECO:0000256" key="3">
    <source>
        <dbReference type="SAM" id="Phobius"/>
    </source>
</evidence>
<sequence length="130" mass="15151">MTLPHPGKPRRRPQSHPAAAGSEADRGLRKLEGYLHWQAENQRARQAARDLADLLPWLTTAQRRDLEHHYIRTHLHTARENLVRLRTRHEQLRTEYEARYRELRARWTASVLVIAVAVLFVIACVIAGLR</sequence>
<organism evidence="4 5">
    <name type="scientific">Kitasatospora terrestris</name>
    <dbReference type="NCBI Taxonomy" id="258051"/>
    <lineage>
        <taxon>Bacteria</taxon>
        <taxon>Bacillati</taxon>
        <taxon>Actinomycetota</taxon>
        <taxon>Actinomycetes</taxon>
        <taxon>Kitasatosporales</taxon>
        <taxon>Streptomycetaceae</taxon>
        <taxon>Kitasatospora</taxon>
    </lineage>
</organism>